<dbReference type="RefSeq" id="WP_158638161.1">
    <property type="nucleotide sequence ID" value="NZ_BJVE01000030.1"/>
</dbReference>
<feature type="signal peptide" evidence="9">
    <location>
        <begin position="1"/>
        <end position="21"/>
    </location>
</feature>
<dbReference type="AlphaFoldDB" id="A0A1H9W1Z9"/>
<organism evidence="11 12">
    <name type="scientific">Salisediminibacterium halotolerans</name>
    <dbReference type="NCBI Taxonomy" id="517425"/>
    <lineage>
        <taxon>Bacteria</taxon>
        <taxon>Bacillati</taxon>
        <taxon>Bacillota</taxon>
        <taxon>Bacilli</taxon>
        <taxon>Bacillales</taxon>
        <taxon>Bacillaceae</taxon>
        <taxon>Salisediminibacterium</taxon>
    </lineage>
</organism>
<dbReference type="InterPro" id="IPR036909">
    <property type="entry name" value="Cyt_c-like_dom_sf"/>
</dbReference>
<evidence type="ECO:0000256" key="3">
    <source>
        <dbReference type="ARBA" id="ARBA00022723"/>
    </source>
</evidence>
<name>A0A1H9W1Z9_9BACI</name>
<evidence type="ECO:0000256" key="4">
    <source>
        <dbReference type="ARBA" id="ARBA00022982"/>
    </source>
</evidence>
<evidence type="ECO:0000313" key="11">
    <source>
        <dbReference type="EMBL" id="SES27814.1"/>
    </source>
</evidence>
<feature type="binding site" description="covalent" evidence="6">
    <location>
        <position position="64"/>
    </location>
    <ligand>
        <name>heme c</name>
        <dbReference type="ChEBI" id="CHEBI:61717"/>
    </ligand>
</feature>
<evidence type="ECO:0000256" key="1">
    <source>
        <dbReference type="ARBA" id="ARBA00022448"/>
    </source>
</evidence>
<keyword evidence="3 7" id="KW-0479">Metal-binding</keyword>
<comment type="caution">
    <text evidence="11">The sequence shown here is derived from an EMBL/GenBank/DDBJ whole genome shotgun (WGS) entry which is preliminary data.</text>
</comment>
<accession>A0A1H9W1Z9</accession>
<protein>
    <submittedName>
        <fullName evidence="11">Cytochrome c551/cytochrome c550</fullName>
    </submittedName>
</protein>
<dbReference type="InterPro" id="IPR009056">
    <property type="entry name" value="Cyt_c-like_dom"/>
</dbReference>
<dbReference type="PROSITE" id="PS51257">
    <property type="entry name" value="PROKAR_LIPOPROTEIN"/>
    <property type="match status" value="1"/>
</dbReference>
<dbReference type="Pfam" id="PF13442">
    <property type="entry name" value="Cytochrome_CBB3"/>
    <property type="match status" value="1"/>
</dbReference>
<dbReference type="GO" id="GO:0005506">
    <property type="term" value="F:iron ion binding"/>
    <property type="evidence" value="ECO:0007669"/>
    <property type="project" value="InterPro"/>
</dbReference>
<feature type="chain" id="PRO_5038523912" evidence="9">
    <location>
        <begin position="22"/>
        <end position="119"/>
    </location>
</feature>
<dbReference type="PIRSF" id="PIRSF000025">
    <property type="entry name" value="Cytc_Bsub_c550"/>
    <property type="match status" value="1"/>
</dbReference>
<dbReference type="InterPro" id="IPR051811">
    <property type="entry name" value="Cytochrome_c550/c551-like"/>
</dbReference>
<dbReference type="GO" id="GO:0020037">
    <property type="term" value="F:heme binding"/>
    <property type="evidence" value="ECO:0007669"/>
    <property type="project" value="InterPro"/>
</dbReference>
<dbReference type="PANTHER" id="PTHR37823">
    <property type="entry name" value="CYTOCHROME C-553-LIKE"/>
    <property type="match status" value="1"/>
</dbReference>
<reference evidence="12" key="1">
    <citation type="submission" date="2016-10" db="EMBL/GenBank/DDBJ databases">
        <authorList>
            <person name="de Groot N.N."/>
        </authorList>
    </citation>
    <scope>NUCLEOTIDE SEQUENCE [LARGE SCALE GENOMIC DNA]</scope>
    <source>
        <strain evidence="12">10nlg</strain>
    </source>
</reference>
<dbReference type="PROSITE" id="PS51007">
    <property type="entry name" value="CYTC"/>
    <property type="match status" value="1"/>
</dbReference>
<comment type="PTM">
    <text evidence="6">Binds 1 heme c group covalently per subunit.</text>
</comment>
<evidence type="ECO:0000256" key="7">
    <source>
        <dbReference type="PIRSR" id="PIRSR000025-2"/>
    </source>
</evidence>
<keyword evidence="1" id="KW-0813">Transport</keyword>
<dbReference type="GO" id="GO:0016020">
    <property type="term" value="C:membrane"/>
    <property type="evidence" value="ECO:0007669"/>
    <property type="project" value="InterPro"/>
</dbReference>
<feature type="compositionally biased region" description="Low complexity" evidence="8">
    <location>
        <begin position="30"/>
        <end position="47"/>
    </location>
</feature>
<dbReference type="InterPro" id="IPR012218">
    <property type="entry name" value="Cyt_c_BACSU-c550-type"/>
</dbReference>
<dbReference type="SUPFAM" id="SSF46626">
    <property type="entry name" value="Cytochrome c"/>
    <property type="match status" value="1"/>
</dbReference>
<evidence type="ECO:0000256" key="9">
    <source>
        <dbReference type="SAM" id="SignalP"/>
    </source>
</evidence>
<dbReference type="STRING" id="1464123.SAMN05444126_12633"/>
<dbReference type="EMBL" id="FOGV01000026">
    <property type="protein sequence ID" value="SES27814.1"/>
    <property type="molecule type" value="Genomic_DNA"/>
</dbReference>
<evidence type="ECO:0000256" key="8">
    <source>
        <dbReference type="SAM" id="MobiDB-lite"/>
    </source>
</evidence>
<gene>
    <name evidence="11" type="ORF">SAMN05444126_12633</name>
</gene>
<keyword evidence="9" id="KW-0732">Signal</keyword>
<evidence type="ECO:0000313" key="12">
    <source>
        <dbReference type="Proteomes" id="UP000199318"/>
    </source>
</evidence>
<evidence type="ECO:0000256" key="6">
    <source>
        <dbReference type="PIRSR" id="PIRSR000025-1"/>
    </source>
</evidence>
<feature type="region of interest" description="Disordered" evidence="8">
    <location>
        <begin position="21"/>
        <end position="48"/>
    </location>
</feature>
<sequence length="119" mass="12113">MKKLTAMLASAVIILGACGNAEENNDADPAENNNAAEENNANENAADSGEYDLANGEEMYNGNCASCHGGDLEGGSGPGLEGLSHDEVLTAIQEGPGSMQADIVEGDDAEDVAAWVADQ</sequence>
<proteinExistence type="predicted"/>
<evidence type="ECO:0000259" key="10">
    <source>
        <dbReference type="PROSITE" id="PS51007"/>
    </source>
</evidence>
<feature type="binding site" description="axial binding residue" evidence="7">
    <location>
        <position position="99"/>
    </location>
    <ligand>
        <name>heme c</name>
        <dbReference type="ChEBI" id="CHEBI:61717"/>
    </ligand>
    <ligandPart>
        <name>Fe</name>
        <dbReference type="ChEBI" id="CHEBI:18248"/>
    </ligandPart>
</feature>
<feature type="domain" description="Cytochrome c" evidence="10">
    <location>
        <begin position="51"/>
        <end position="119"/>
    </location>
</feature>
<evidence type="ECO:0000256" key="2">
    <source>
        <dbReference type="ARBA" id="ARBA00022617"/>
    </source>
</evidence>
<dbReference type="PANTHER" id="PTHR37823:SF4">
    <property type="entry name" value="MENAQUINOL-CYTOCHROME C REDUCTASE CYTOCHROME B_C SUBUNIT"/>
    <property type="match status" value="1"/>
</dbReference>
<dbReference type="Proteomes" id="UP000199318">
    <property type="component" value="Unassembled WGS sequence"/>
</dbReference>
<dbReference type="Gene3D" id="1.10.760.10">
    <property type="entry name" value="Cytochrome c-like domain"/>
    <property type="match status" value="1"/>
</dbReference>
<dbReference type="GO" id="GO:0009055">
    <property type="term" value="F:electron transfer activity"/>
    <property type="evidence" value="ECO:0007669"/>
    <property type="project" value="InterPro"/>
</dbReference>
<feature type="binding site" description="covalent" evidence="6">
    <location>
        <position position="67"/>
    </location>
    <ligand>
        <name>heme c</name>
        <dbReference type="ChEBI" id="CHEBI:61717"/>
    </ligand>
</feature>
<keyword evidence="4" id="KW-0249">Electron transport</keyword>
<keyword evidence="12" id="KW-1185">Reference proteome</keyword>
<feature type="binding site" description="axial binding residue" evidence="7">
    <location>
        <position position="68"/>
    </location>
    <ligand>
        <name>heme c</name>
        <dbReference type="ChEBI" id="CHEBI:61717"/>
    </ligand>
    <ligandPart>
        <name>Fe</name>
        <dbReference type="ChEBI" id="CHEBI:18248"/>
    </ligandPart>
</feature>
<evidence type="ECO:0000256" key="5">
    <source>
        <dbReference type="ARBA" id="ARBA00023004"/>
    </source>
</evidence>
<keyword evidence="5 7" id="KW-0408">Iron</keyword>
<keyword evidence="2 6" id="KW-0349">Heme</keyword>